<feature type="domain" description="ABC transmembrane type-1" evidence="10">
    <location>
        <begin position="58"/>
        <end position="338"/>
    </location>
</feature>
<evidence type="ECO:0000256" key="8">
    <source>
        <dbReference type="SAM" id="Phobius"/>
    </source>
</evidence>
<evidence type="ECO:0000256" key="7">
    <source>
        <dbReference type="ARBA" id="ARBA00023136"/>
    </source>
</evidence>
<accession>A0A3A9KBF3</accession>
<dbReference type="GO" id="GO:0005524">
    <property type="term" value="F:ATP binding"/>
    <property type="evidence" value="ECO:0007669"/>
    <property type="project" value="UniProtKB-KW"/>
</dbReference>
<dbReference type="PROSITE" id="PS00211">
    <property type="entry name" value="ABC_TRANSPORTER_1"/>
    <property type="match status" value="1"/>
</dbReference>
<dbReference type="Pfam" id="PF00005">
    <property type="entry name" value="ABC_tran"/>
    <property type="match status" value="1"/>
</dbReference>
<dbReference type="InterPro" id="IPR017871">
    <property type="entry name" value="ABC_transporter-like_CS"/>
</dbReference>
<proteinExistence type="predicted"/>
<dbReference type="InterPro" id="IPR039421">
    <property type="entry name" value="Type_1_exporter"/>
</dbReference>
<dbReference type="CDD" id="cd18545">
    <property type="entry name" value="ABC_6TM_YknV_like"/>
    <property type="match status" value="1"/>
</dbReference>
<keyword evidence="2" id="KW-0813">Transport</keyword>
<keyword evidence="3 8" id="KW-0812">Transmembrane</keyword>
<dbReference type="InterPro" id="IPR036640">
    <property type="entry name" value="ABC1_TM_sf"/>
</dbReference>
<dbReference type="PROSITE" id="PS50893">
    <property type="entry name" value="ABC_TRANSPORTER_2"/>
    <property type="match status" value="1"/>
</dbReference>
<feature type="transmembrane region" description="Helical" evidence="8">
    <location>
        <begin position="173"/>
        <end position="193"/>
    </location>
</feature>
<keyword evidence="6 8" id="KW-1133">Transmembrane helix</keyword>
<dbReference type="RefSeq" id="WP_110936423.1">
    <property type="nucleotide sequence ID" value="NZ_KZ614146.1"/>
</dbReference>
<evidence type="ECO:0000256" key="5">
    <source>
        <dbReference type="ARBA" id="ARBA00022840"/>
    </source>
</evidence>
<dbReference type="InterPro" id="IPR003439">
    <property type="entry name" value="ABC_transporter-like_ATP-bd"/>
</dbReference>
<dbReference type="GO" id="GO:0015421">
    <property type="term" value="F:ABC-type oligopeptide transporter activity"/>
    <property type="evidence" value="ECO:0007669"/>
    <property type="project" value="TreeGrafter"/>
</dbReference>
<dbReference type="PANTHER" id="PTHR43394:SF1">
    <property type="entry name" value="ATP-BINDING CASSETTE SUB-FAMILY B MEMBER 10, MITOCHONDRIAL"/>
    <property type="match status" value="1"/>
</dbReference>
<feature type="transmembrane region" description="Helical" evidence="8">
    <location>
        <begin position="199"/>
        <end position="215"/>
    </location>
</feature>
<evidence type="ECO:0000256" key="6">
    <source>
        <dbReference type="ARBA" id="ARBA00022989"/>
    </source>
</evidence>
<dbReference type="Gene3D" id="1.20.1560.10">
    <property type="entry name" value="ABC transporter type 1, transmembrane domain"/>
    <property type="match status" value="1"/>
</dbReference>
<dbReference type="CDD" id="cd03254">
    <property type="entry name" value="ABCC_Glucan_exporter_like"/>
    <property type="match status" value="1"/>
</dbReference>
<dbReference type="SUPFAM" id="SSF90123">
    <property type="entry name" value="ABC transporter transmembrane region"/>
    <property type="match status" value="1"/>
</dbReference>
<reference evidence="11 12" key="1">
    <citation type="submission" date="2017-10" db="EMBL/GenBank/DDBJ databases">
        <title>Bacillus sp. nov., a halophilic bacterium isolated from a Keqin Lake.</title>
        <authorList>
            <person name="Wang H."/>
        </authorList>
    </citation>
    <scope>NUCLEOTIDE SEQUENCE [LARGE SCALE GENOMIC DNA]</scope>
    <source>
        <strain evidence="11 12">KCTC 13187</strain>
    </source>
</reference>
<comment type="subcellular location">
    <subcellularLocation>
        <location evidence="1">Cell membrane</location>
        <topology evidence="1">Multi-pass membrane protein</topology>
    </subcellularLocation>
</comment>
<dbReference type="Gene3D" id="3.40.50.300">
    <property type="entry name" value="P-loop containing nucleotide triphosphate hydrolases"/>
    <property type="match status" value="1"/>
</dbReference>
<evidence type="ECO:0000256" key="4">
    <source>
        <dbReference type="ARBA" id="ARBA00022741"/>
    </source>
</evidence>
<feature type="transmembrane region" description="Helical" evidence="8">
    <location>
        <begin position="281"/>
        <end position="300"/>
    </location>
</feature>
<dbReference type="SUPFAM" id="SSF52540">
    <property type="entry name" value="P-loop containing nucleoside triphosphate hydrolases"/>
    <property type="match status" value="1"/>
</dbReference>
<name>A0A3A9KBF3_9BACI</name>
<dbReference type="GO" id="GO:0005886">
    <property type="term" value="C:plasma membrane"/>
    <property type="evidence" value="ECO:0007669"/>
    <property type="project" value="UniProtKB-SubCell"/>
</dbReference>
<evidence type="ECO:0000313" key="11">
    <source>
        <dbReference type="EMBL" id="RKL68938.1"/>
    </source>
</evidence>
<evidence type="ECO:0000313" key="12">
    <source>
        <dbReference type="Proteomes" id="UP000281498"/>
    </source>
</evidence>
<dbReference type="EMBL" id="PDOE01000001">
    <property type="protein sequence ID" value="RKL68938.1"/>
    <property type="molecule type" value="Genomic_DNA"/>
</dbReference>
<gene>
    <name evidence="11" type="ORF">CR203_02550</name>
</gene>
<evidence type="ECO:0000256" key="1">
    <source>
        <dbReference type="ARBA" id="ARBA00004651"/>
    </source>
</evidence>
<dbReference type="InterPro" id="IPR027417">
    <property type="entry name" value="P-loop_NTPase"/>
</dbReference>
<keyword evidence="4" id="KW-0547">Nucleotide-binding</keyword>
<evidence type="ECO:0000259" key="9">
    <source>
        <dbReference type="PROSITE" id="PS50893"/>
    </source>
</evidence>
<dbReference type="PROSITE" id="PS50929">
    <property type="entry name" value="ABC_TM1F"/>
    <property type="match status" value="1"/>
</dbReference>
<dbReference type="InterPro" id="IPR011527">
    <property type="entry name" value="ABC1_TM_dom"/>
</dbReference>
<feature type="transmembrane region" description="Helical" evidence="8">
    <location>
        <begin position="55"/>
        <end position="81"/>
    </location>
</feature>
<evidence type="ECO:0000256" key="3">
    <source>
        <dbReference type="ARBA" id="ARBA00022692"/>
    </source>
</evidence>
<dbReference type="OrthoDB" id="9770415at2"/>
<organism evidence="11 12">
    <name type="scientific">Salipaludibacillus neizhouensis</name>
    <dbReference type="NCBI Taxonomy" id="885475"/>
    <lineage>
        <taxon>Bacteria</taxon>
        <taxon>Bacillati</taxon>
        <taxon>Bacillota</taxon>
        <taxon>Bacilli</taxon>
        <taxon>Bacillales</taxon>
        <taxon>Bacillaceae</taxon>
    </lineage>
</organism>
<dbReference type="GO" id="GO:0016887">
    <property type="term" value="F:ATP hydrolysis activity"/>
    <property type="evidence" value="ECO:0007669"/>
    <property type="project" value="InterPro"/>
</dbReference>
<comment type="caution">
    <text evidence="11">The sequence shown here is derived from an EMBL/GenBank/DDBJ whole genome shotgun (WGS) entry which is preliminary data.</text>
</comment>
<sequence length="616" mass="70067">MTEEEKIASDNKQQNTDKRTLKRFHYSMDQAIEKPFNWLQMTRLISYMKPYSKDILPLAILGMLLSTAVRLIAPLLIGSYALDHIIESGDVNFLAIMVLVITGLYVVSWIGNTIRIKYMNKLGQLVIFDLRKGLFNHIQRLSHRFFDQRSAGSILVRITNDVNSLQDLFTNGVINLLMDIIMLIGIIVMLFFISPELTLAIMIVLPLMFFISTKLRRNIRRSWQDVRIKQSMINSHLNESIQGIRITQSYTQEKENIGFFNQMNEKNYEAWRNASQKSAMFRPFVEMSGAIGTGVLLWYGVHLIQIDALSIGQFFAFSLYIGMFWEPISRLGQVYNQLLVGMASSERIFEFLDEQPSVPEKNNAKKLKEVKGNIKFEDVEFAYDANRKALNNINLEMKEGQTVALVGHTGSGKSTIVNLISRFYDPTSGRVLLDGNDLRDIGLDSLREKVSIVLQDTFIFSGTILDNIRFGRPDASDQEVMEVAKTVGADKFIQQLHNGYETEVEERGNVLSVGERQLISFARALLADPRILILDEATASIDTETEQLIQRALKKLLHGRTAIMIAHRLSTIREADNIIVLEHGNILEQGNHQELIDQKGEYYGLVKSQFKVLDAG</sequence>
<evidence type="ECO:0000256" key="2">
    <source>
        <dbReference type="ARBA" id="ARBA00022448"/>
    </source>
</evidence>
<dbReference type="AlphaFoldDB" id="A0A3A9KBF3"/>
<dbReference type="InterPro" id="IPR003593">
    <property type="entry name" value="AAA+_ATPase"/>
</dbReference>
<keyword evidence="5 11" id="KW-0067">ATP-binding</keyword>
<keyword evidence="12" id="KW-1185">Reference proteome</keyword>
<feature type="transmembrane region" description="Helical" evidence="8">
    <location>
        <begin position="93"/>
        <end position="111"/>
    </location>
</feature>
<keyword evidence="7 8" id="KW-0472">Membrane</keyword>
<feature type="domain" description="ABC transporter" evidence="9">
    <location>
        <begin position="374"/>
        <end position="608"/>
    </location>
</feature>
<dbReference type="FunFam" id="3.40.50.300:FF:000287">
    <property type="entry name" value="Multidrug ABC transporter ATP-binding protein"/>
    <property type="match status" value="1"/>
</dbReference>
<dbReference type="Proteomes" id="UP000281498">
    <property type="component" value="Unassembled WGS sequence"/>
</dbReference>
<dbReference type="PANTHER" id="PTHR43394">
    <property type="entry name" value="ATP-DEPENDENT PERMEASE MDL1, MITOCHONDRIAL"/>
    <property type="match status" value="1"/>
</dbReference>
<dbReference type="SMART" id="SM00382">
    <property type="entry name" value="AAA"/>
    <property type="match status" value="1"/>
</dbReference>
<dbReference type="Pfam" id="PF00664">
    <property type="entry name" value="ABC_membrane"/>
    <property type="match status" value="1"/>
</dbReference>
<evidence type="ECO:0000259" key="10">
    <source>
        <dbReference type="PROSITE" id="PS50929"/>
    </source>
</evidence>
<protein>
    <submittedName>
        <fullName evidence="11">Multidrug ABC transporter ATP-binding protein</fullName>
    </submittedName>
</protein>